<feature type="compositionally biased region" description="Basic and acidic residues" evidence="1">
    <location>
        <begin position="365"/>
        <end position="375"/>
    </location>
</feature>
<feature type="compositionally biased region" description="Basic residues" evidence="1">
    <location>
        <begin position="335"/>
        <end position="352"/>
    </location>
</feature>
<evidence type="ECO:0000256" key="1">
    <source>
        <dbReference type="SAM" id="MobiDB-lite"/>
    </source>
</evidence>
<dbReference type="PANTHER" id="PTHR37287:SF1">
    <property type="entry name" value="INO EIGHTY SUBUNIT 1"/>
    <property type="match status" value="1"/>
</dbReference>
<dbReference type="Proteomes" id="UP000076727">
    <property type="component" value="Unassembled WGS sequence"/>
</dbReference>
<proteinExistence type="predicted"/>
<evidence type="ECO:0000313" key="3">
    <source>
        <dbReference type="Proteomes" id="UP000076727"/>
    </source>
</evidence>
<sequence>MYASGGAVRECGCCPPPPPPRPPPTGYMPNTAAQTTSRKTLAVKHLDGEPLTRADLQHDLLDFIFSNNQVVFTDPYRTIHGAPPRTRVTFRDLYINCLLHSPRCSKASREKIMESPAFGDEFAKMSLLSNVGRINTTMAFFPEMRTALRTYHPVPSLQKTSGNLQDAPRIKNILKSCYLDTEPQSSLLSPADVQARSRSGQVPPTSIVNLIFTFSAHAAAIARSHFGPDANLDFLDFFTPVNVSSASRARAFLWLCFHYHEHSSPNPFADEHASNPDQIPPLVVLSEQQAALENVDPPEERAWGESMTEQRRLFMAKKAREDDEESMDDGEQPKGRGRGAPRGRSRGRRRPRNIPESSGVAGTSNRDKDREREASPADSFTSLPPMLQDASEAQRYSPEPYRPQPPSPWGERPPRRPSPSLPPPHIPPINQARERLPSPSLPPTSRSERLPSIPDLFADIRDPRHFADPYPRRQSSPGPPPSNGGRPTRTRPRTHTYPDQLPSPHYIGSPYAFQPYAPPPAPGPPPPRPMYTYAPRHSPAYERLPPPPPPPPPAPRPPGSQHSMLDQAWHVVMTTDPLADSDEEIVDEDARLDYILRLRIISRLRGKEPTPEPESIPQIVPFPIIHTHTHANAHSASI</sequence>
<feature type="compositionally biased region" description="Pro residues" evidence="1">
    <location>
        <begin position="544"/>
        <end position="558"/>
    </location>
</feature>
<dbReference type="OrthoDB" id="5413003at2759"/>
<feature type="compositionally biased region" description="Pro residues" evidence="1">
    <location>
        <begin position="416"/>
        <end position="427"/>
    </location>
</feature>
<dbReference type="AlphaFoldDB" id="A0A165UE81"/>
<keyword evidence="3" id="KW-1185">Reference proteome</keyword>
<evidence type="ECO:0008006" key="4">
    <source>
        <dbReference type="Google" id="ProtNLM"/>
    </source>
</evidence>
<protein>
    <recommendedName>
        <fullName evidence="4">Ino eighty subunit 1</fullName>
    </recommendedName>
</protein>
<dbReference type="EMBL" id="KV429032">
    <property type="protein sequence ID" value="KZT74783.1"/>
    <property type="molecule type" value="Genomic_DNA"/>
</dbReference>
<feature type="compositionally biased region" description="Basic and acidic residues" evidence="1">
    <location>
        <begin position="458"/>
        <end position="471"/>
    </location>
</feature>
<feature type="compositionally biased region" description="Pro residues" evidence="1">
    <location>
        <begin position="516"/>
        <end position="529"/>
    </location>
</feature>
<dbReference type="InterPro" id="IPR038014">
    <property type="entry name" value="Ies1"/>
</dbReference>
<reference evidence="2 3" key="1">
    <citation type="journal article" date="2016" name="Mol. Biol. Evol.">
        <title>Comparative Genomics of Early-Diverging Mushroom-Forming Fungi Provides Insights into the Origins of Lignocellulose Decay Capabilities.</title>
        <authorList>
            <person name="Nagy L.G."/>
            <person name="Riley R."/>
            <person name="Tritt A."/>
            <person name="Adam C."/>
            <person name="Daum C."/>
            <person name="Floudas D."/>
            <person name="Sun H."/>
            <person name="Yadav J.S."/>
            <person name="Pangilinan J."/>
            <person name="Larsson K.H."/>
            <person name="Matsuura K."/>
            <person name="Barry K."/>
            <person name="Labutti K."/>
            <person name="Kuo R."/>
            <person name="Ohm R.A."/>
            <person name="Bhattacharya S.S."/>
            <person name="Shirouzu T."/>
            <person name="Yoshinaga Y."/>
            <person name="Martin F.M."/>
            <person name="Grigoriev I.V."/>
            <person name="Hibbett D.S."/>
        </authorList>
    </citation>
    <scope>NUCLEOTIDE SEQUENCE [LARGE SCALE GENOMIC DNA]</scope>
    <source>
        <strain evidence="2 3">L-15889</strain>
    </source>
</reference>
<organism evidence="2 3">
    <name type="scientific">Daedalea quercina L-15889</name>
    <dbReference type="NCBI Taxonomy" id="1314783"/>
    <lineage>
        <taxon>Eukaryota</taxon>
        <taxon>Fungi</taxon>
        <taxon>Dikarya</taxon>
        <taxon>Basidiomycota</taxon>
        <taxon>Agaricomycotina</taxon>
        <taxon>Agaricomycetes</taxon>
        <taxon>Polyporales</taxon>
        <taxon>Fomitopsis</taxon>
    </lineage>
</organism>
<evidence type="ECO:0000313" key="2">
    <source>
        <dbReference type="EMBL" id="KZT74783.1"/>
    </source>
</evidence>
<name>A0A165UE81_9APHY</name>
<feature type="region of interest" description="Disordered" evidence="1">
    <location>
        <begin position="317"/>
        <end position="565"/>
    </location>
</feature>
<dbReference type="GO" id="GO:0031011">
    <property type="term" value="C:Ino80 complex"/>
    <property type="evidence" value="ECO:0007669"/>
    <property type="project" value="InterPro"/>
</dbReference>
<gene>
    <name evidence="2" type="ORF">DAEQUDRAFT_760798</name>
</gene>
<accession>A0A165UE81</accession>
<dbReference type="STRING" id="1314783.A0A165UE81"/>
<dbReference type="PANTHER" id="PTHR37287">
    <property type="entry name" value="INO EIGHTY SUBUNIT 1"/>
    <property type="match status" value="1"/>
</dbReference>